<keyword evidence="1" id="KW-0812">Transmembrane</keyword>
<protein>
    <submittedName>
        <fullName evidence="2">Uncharacterized protein</fullName>
    </submittedName>
</protein>
<accession>A0A645FFB5</accession>
<gene>
    <name evidence="2" type="ORF">SDC9_159349</name>
</gene>
<feature type="transmembrane region" description="Helical" evidence="1">
    <location>
        <begin position="41"/>
        <end position="62"/>
    </location>
</feature>
<evidence type="ECO:0000313" key="2">
    <source>
        <dbReference type="EMBL" id="MPN12039.1"/>
    </source>
</evidence>
<dbReference type="AlphaFoldDB" id="A0A645FFB5"/>
<keyword evidence="1" id="KW-0472">Membrane</keyword>
<keyword evidence="1" id="KW-1133">Transmembrane helix</keyword>
<organism evidence="2">
    <name type="scientific">bioreactor metagenome</name>
    <dbReference type="NCBI Taxonomy" id="1076179"/>
    <lineage>
        <taxon>unclassified sequences</taxon>
        <taxon>metagenomes</taxon>
        <taxon>ecological metagenomes</taxon>
    </lineage>
</organism>
<proteinExistence type="predicted"/>
<sequence length="64" mass="6433">MVAGVVTAVLVIVGVCPDFVPVIVNASAPIVTTSLNVIVSVPVGASFISGAMLIVTAFAWSFTL</sequence>
<comment type="caution">
    <text evidence="2">The sequence shown here is derived from an EMBL/GenBank/DDBJ whole genome shotgun (WGS) entry which is preliminary data.</text>
</comment>
<reference evidence="2" key="1">
    <citation type="submission" date="2019-08" db="EMBL/GenBank/DDBJ databases">
        <authorList>
            <person name="Kucharzyk K."/>
            <person name="Murdoch R.W."/>
            <person name="Higgins S."/>
            <person name="Loffler F."/>
        </authorList>
    </citation>
    <scope>NUCLEOTIDE SEQUENCE</scope>
</reference>
<dbReference type="EMBL" id="VSSQ01058313">
    <property type="protein sequence ID" value="MPN12039.1"/>
    <property type="molecule type" value="Genomic_DNA"/>
</dbReference>
<evidence type="ECO:0000256" key="1">
    <source>
        <dbReference type="SAM" id="Phobius"/>
    </source>
</evidence>
<name>A0A645FFB5_9ZZZZ</name>